<evidence type="ECO:0000256" key="2">
    <source>
        <dbReference type="ARBA" id="ARBA00022679"/>
    </source>
</evidence>
<dbReference type="InterPro" id="IPR003000">
    <property type="entry name" value="Sirtuin"/>
</dbReference>
<name>A0A542EFM2_9MICO</name>
<dbReference type="InterPro" id="IPR026591">
    <property type="entry name" value="Sirtuin_cat_small_dom_sf"/>
</dbReference>
<dbReference type="AlphaFoldDB" id="A0A542EFM2"/>
<feature type="active site" description="Proton acceptor" evidence="4">
    <location>
        <position position="122"/>
    </location>
</feature>
<evidence type="ECO:0000313" key="6">
    <source>
        <dbReference type="EMBL" id="TQJ14141.1"/>
    </source>
</evidence>
<feature type="binding site" evidence="4">
    <location>
        <position position="130"/>
    </location>
    <ligand>
        <name>Zn(2+)</name>
        <dbReference type="ChEBI" id="CHEBI:29105"/>
    </ligand>
</feature>
<keyword evidence="7" id="KW-1185">Reference proteome</keyword>
<comment type="caution">
    <text evidence="6">The sequence shown here is derived from an EMBL/GenBank/DDBJ whole genome shotgun (WGS) entry which is preliminary data.</text>
</comment>
<reference evidence="6 7" key="1">
    <citation type="submission" date="2019-06" db="EMBL/GenBank/DDBJ databases">
        <title>Sequencing the genomes of 1000 actinobacteria strains.</title>
        <authorList>
            <person name="Klenk H.-P."/>
        </authorList>
    </citation>
    <scope>NUCLEOTIDE SEQUENCE [LARGE SCALE GENOMIC DNA]</scope>
    <source>
        <strain evidence="6 7">DSM 19828</strain>
    </source>
</reference>
<evidence type="ECO:0000256" key="3">
    <source>
        <dbReference type="ARBA" id="ARBA00023027"/>
    </source>
</evidence>
<dbReference type="SUPFAM" id="SSF52467">
    <property type="entry name" value="DHS-like NAD/FAD-binding domain"/>
    <property type="match status" value="1"/>
</dbReference>
<dbReference type="OrthoDB" id="9800582at2"/>
<keyword evidence="3" id="KW-0520">NAD</keyword>
<proteinExistence type="predicted"/>
<keyword evidence="4" id="KW-0479">Metal-binding</keyword>
<feature type="binding site" evidence="4">
    <location>
        <position position="133"/>
    </location>
    <ligand>
        <name>Zn(2+)</name>
        <dbReference type="ChEBI" id="CHEBI:29105"/>
    </ligand>
</feature>
<evidence type="ECO:0000259" key="5">
    <source>
        <dbReference type="PROSITE" id="PS50305"/>
    </source>
</evidence>
<dbReference type="EC" id="2.3.1.286" evidence="1"/>
<protein>
    <recommendedName>
        <fullName evidence="1">protein acetyllysine N-acetyltransferase</fullName>
        <ecNumber evidence="1">2.3.1.286</ecNumber>
    </recommendedName>
</protein>
<keyword evidence="2" id="KW-0808">Transferase</keyword>
<dbReference type="PANTHER" id="PTHR11085:SF10">
    <property type="entry name" value="NAD-DEPENDENT PROTEIN DEACYLASE SIRTUIN-5, MITOCHONDRIAL-RELATED"/>
    <property type="match status" value="1"/>
</dbReference>
<feature type="binding site" evidence="4">
    <location>
        <position position="189"/>
    </location>
    <ligand>
        <name>Zn(2+)</name>
        <dbReference type="ChEBI" id="CHEBI:29105"/>
    </ligand>
</feature>
<evidence type="ECO:0000256" key="4">
    <source>
        <dbReference type="PROSITE-ProRule" id="PRU00236"/>
    </source>
</evidence>
<organism evidence="6 7">
    <name type="scientific">Yimella lutea</name>
    <dbReference type="NCBI Taxonomy" id="587872"/>
    <lineage>
        <taxon>Bacteria</taxon>
        <taxon>Bacillati</taxon>
        <taxon>Actinomycetota</taxon>
        <taxon>Actinomycetes</taxon>
        <taxon>Micrococcales</taxon>
        <taxon>Dermacoccaceae</taxon>
        <taxon>Yimella</taxon>
    </lineage>
</organism>
<dbReference type="InterPro" id="IPR050134">
    <property type="entry name" value="NAD-dep_sirtuin_deacylases"/>
</dbReference>
<sequence>MENEGPMDDRSHLAHLLREGDVLVMTGAGLSTESGLPDYRGPDGVRRVEPMTVSEFRAGVAARQRYWSRSYVGWERFRTARPNEAHRHLAALEKAGLFETTITQNVDGLAQQAGSRDVIELHGNLGRAVCLNCRALADREWIQQQFATRNPVFAQDAERARDLPLRPDGDVDIDPSLIHDIELVVCPTCGSDLLKPDVVMFGESVPKDLVAHCFNRLERAKSLLVVGSSLGVMSGFRFARRAAERDIPIVLVNTGWSRAEHLATRHVHRPLSEVLQEAVWDVLGDVDRDASGDRRR</sequence>
<dbReference type="PANTHER" id="PTHR11085">
    <property type="entry name" value="NAD-DEPENDENT PROTEIN DEACYLASE SIRTUIN-5, MITOCHONDRIAL-RELATED"/>
    <property type="match status" value="1"/>
</dbReference>
<accession>A0A542EFM2</accession>
<dbReference type="InterPro" id="IPR029035">
    <property type="entry name" value="DHS-like_NAD/FAD-binding_dom"/>
</dbReference>
<keyword evidence="4" id="KW-0862">Zinc</keyword>
<dbReference type="RefSeq" id="WP_129624104.1">
    <property type="nucleotide sequence ID" value="NZ_BAABCI010000034.1"/>
</dbReference>
<dbReference type="GO" id="GO:0070403">
    <property type="term" value="F:NAD+ binding"/>
    <property type="evidence" value="ECO:0007669"/>
    <property type="project" value="InterPro"/>
</dbReference>
<dbReference type="Pfam" id="PF02146">
    <property type="entry name" value="SIR2"/>
    <property type="match status" value="1"/>
</dbReference>
<dbReference type="GO" id="GO:0046872">
    <property type="term" value="F:metal ion binding"/>
    <property type="evidence" value="ECO:0007669"/>
    <property type="project" value="UniProtKB-KW"/>
</dbReference>
<gene>
    <name evidence="6" type="ORF">FB459_1588</name>
</gene>
<dbReference type="EMBL" id="VFMO01000001">
    <property type="protein sequence ID" value="TQJ14141.1"/>
    <property type="molecule type" value="Genomic_DNA"/>
</dbReference>
<dbReference type="GO" id="GO:0017136">
    <property type="term" value="F:histone deacetylase activity, NAD-dependent"/>
    <property type="evidence" value="ECO:0007669"/>
    <property type="project" value="TreeGrafter"/>
</dbReference>
<feature type="domain" description="Deacetylase sirtuin-type" evidence="5">
    <location>
        <begin position="1"/>
        <end position="296"/>
    </location>
</feature>
<dbReference type="InterPro" id="IPR026590">
    <property type="entry name" value="Ssirtuin_cat_dom"/>
</dbReference>
<dbReference type="Gene3D" id="3.30.1600.10">
    <property type="entry name" value="SIR2/SIRT2 'Small Domain"/>
    <property type="match status" value="1"/>
</dbReference>
<evidence type="ECO:0000313" key="7">
    <source>
        <dbReference type="Proteomes" id="UP000320806"/>
    </source>
</evidence>
<dbReference type="Gene3D" id="3.40.50.1220">
    <property type="entry name" value="TPP-binding domain"/>
    <property type="match status" value="1"/>
</dbReference>
<feature type="binding site" evidence="4">
    <location>
        <position position="186"/>
    </location>
    <ligand>
        <name>Zn(2+)</name>
        <dbReference type="ChEBI" id="CHEBI:29105"/>
    </ligand>
</feature>
<evidence type="ECO:0000256" key="1">
    <source>
        <dbReference type="ARBA" id="ARBA00012928"/>
    </source>
</evidence>
<dbReference type="Proteomes" id="UP000320806">
    <property type="component" value="Unassembled WGS sequence"/>
</dbReference>
<dbReference type="PROSITE" id="PS50305">
    <property type="entry name" value="SIRTUIN"/>
    <property type="match status" value="1"/>
</dbReference>